<dbReference type="AlphaFoldDB" id="A0A7R8UWC7"/>
<dbReference type="InterPro" id="IPR010512">
    <property type="entry name" value="DUF1091"/>
</dbReference>
<reference evidence="2 3" key="1">
    <citation type="submission" date="2020-11" db="EMBL/GenBank/DDBJ databases">
        <authorList>
            <person name="Wallbank WR R."/>
            <person name="Pardo Diaz C."/>
            <person name="Kozak K."/>
            <person name="Martin S."/>
            <person name="Jiggins C."/>
            <person name="Moest M."/>
            <person name="Warren A I."/>
            <person name="Generalovic N T."/>
            <person name="Byers J.R.P. K."/>
            <person name="Montejo-Kovacevich G."/>
            <person name="Yen C E."/>
        </authorList>
    </citation>
    <scope>NUCLEOTIDE SEQUENCE [LARGE SCALE GENOMIC DNA]</scope>
</reference>
<keyword evidence="1" id="KW-0732">Signal</keyword>
<proteinExistence type="predicted"/>
<dbReference type="Pfam" id="PF06477">
    <property type="entry name" value="DUF1091"/>
    <property type="match status" value="1"/>
</dbReference>
<name>A0A7R8UWC7_HERIL</name>
<evidence type="ECO:0000313" key="2">
    <source>
        <dbReference type="EMBL" id="CAD7087113.1"/>
    </source>
</evidence>
<feature type="signal peptide" evidence="1">
    <location>
        <begin position="1"/>
        <end position="23"/>
    </location>
</feature>
<dbReference type="InParanoid" id="A0A7R8UWC7"/>
<protein>
    <submittedName>
        <fullName evidence="2">Uncharacterized protein</fullName>
    </submittedName>
</protein>
<feature type="chain" id="PRO_5030589770" evidence="1">
    <location>
        <begin position="24"/>
        <end position="179"/>
    </location>
</feature>
<evidence type="ECO:0000313" key="3">
    <source>
        <dbReference type="Proteomes" id="UP000594454"/>
    </source>
</evidence>
<organism evidence="2 3">
    <name type="scientific">Hermetia illucens</name>
    <name type="common">Black soldier fly</name>
    <dbReference type="NCBI Taxonomy" id="343691"/>
    <lineage>
        <taxon>Eukaryota</taxon>
        <taxon>Metazoa</taxon>
        <taxon>Ecdysozoa</taxon>
        <taxon>Arthropoda</taxon>
        <taxon>Hexapoda</taxon>
        <taxon>Insecta</taxon>
        <taxon>Pterygota</taxon>
        <taxon>Neoptera</taxon>
        <taxon>Endopterygota</taxon>
        <taxon>Diptera</taxon>
        <taxon>Brachycera</taxon>
        <taxon>Stratiomyomorpha</taxon>
        <taxon>Stratiomyidae</taxon>
        <taxon>Hermetiinae</taxon>
        <taxon>Hermetia</taxon>
    </lineage>
</organism>
<sequence>MATPMKEFYVLLQLLLYINYAEQALNTVQPISHGSSSDLQFVKVNMTIKDQAFDVDVIIFEAISCPLLHLAITQTSRGTVKKWIDKSISICDLKKRVIENPYAYMIIDLFKKHANFTVQCDYSPGTYTIRNFRPGSAATPFSPFVYRPNSYLMANVSFLSANGKDLMRIWCNMKVVRVK</sequence>
<gene>
    <name evidence="2" type="ORF">HERILL_LOCUS9837</name>
</gene>
<dbReference type="EMBL" id="LR899012">
    <property type="protein sequence ID" value="CAD7087113.1"/>
    <property type="molecule type" value="Genomic_DNA"/>
</dbReference>
<accession>A0A7R8UWC7</accession>
<dbReference type="Proteomes" id="UP000594454">
    <property type="component" value="Chromosome 4"/>
</dbReference>
<evidence type="ECO:0000256" key="1">
    <source>
        <dbReference type="SAM" id="SignalP"/>
    </source>
</evidence>
<keyword evidence="3" id="KW-1185">Reference proteome</keyword>